<dbReference type="PROSITE" id="PS50943">
    <property type="entry name" value="HTH_CROC1"/>
    <property type="match status" value="1"/>
</dbReference>
<proteinExistence type="predicted"/>
<dbReference type="SMART" id="SM00530">
    <property type="entry name" value="HTH_XRE"/>
    <property type="match status" value="1"/>
</dbReference>
<comment type="caution">
    <text evidence="2">The sequence shown here is derived from an EMBL/GenBank/DDBJ whole genome shotgun (WGS) entry which is preliminary data.</text>
</comment>
<name>X1R9X7_9ZZZZ</name>
<feature type="domain" description="HTH cro/C1-type" evidence="1">
    <location>
        <begin position="12"/>
        <end position="68"/>
    </location>
</feature>
<dbReference type="GO" id="GO:0003677">
    <property type="term" value="F:DNA binding"/>
    <property type="evidence" value="ECO:0007669"/>
    <property type="project" value="InterPro"/>
</dbReference>
<accession>X1R9X7</accession>
<sequence length="120" mass="13675">MKEPQKDFGRELRRLRLEGTTKYSQVELSELTGVSACYISKLETGDKEPTVRVIRKLSPYLGVKPNHFLQIIGMVEMDFAGMLAHNLDQVKSQMPDLPKDQLEEIANYLTYLDFKVAVLG</sequence>
<reference evidence="2" key="1">
    <citation type="journal article" date="2014" name="Front. Microbiol.">
        <title>High frequency of phylogenetically diverse reductive dehalogenase-homologous genes in deep subseafloor sedimentary metagenomes.</title>
        <authorList>
            <person name="Kawai M."/>
            <person name="Futagami T."/>
            <person name="Toyoda A."/>
            <person name="Takaki Y."/>
            <person name="Nishi S."/>
            <person name="Hori S."/>
            <person name="Arai W."/>
            <person name="Tsubouchi T."/>
            <person name="Morono Y."/>
            <person name="Uchiyama I."/>
            <person name="Ito T."/>
            <person name="Fujiyama A."/>
            <person name="Inagaki F."/>
            <person name="Takami H."/>
        </authorList>
    </citation>
    <scope>NUCLEOTIDE SEQUENCE</scope>
    <source>
        <strain evidence="2">Expedition CK06-06</strain>
    </source>
</reference>
<dbReference type="InterPro" id="IPR010982">
    <property type="entry name" value="Lambda_DNA-bd_dom_sf"/>
</dbReference>
<organism evidence="2">
    <name type="scientific">marine sediment metagenome</name>
    <dbReference type="NCBI Taxonomy" id="412755"/>
    <lineage>
        <taxon>unclassified sequences</taxon>
        <taxon>metagenomes</taxon>
        <taxon>ecological metagenomes</taxon>
    </lineage>
</organism>
<dbReference type="AlphaFoldDB" id="X1R9X7"/>
<evidence type="ECO:0000259" key="1">
    <source>
        <dbReference type="PROSITE" id="PS50943"/>
    </source>
</evidence>
<dbReference type="Pfam" id="PF01381">
    <property type="entry name" value="HTH_3"/>
    <property type="match status" value="1"/>
</dbReference>
<dbReference type="SUPFAM" id="SSF47413">
    <property type="entry name" value="lambda repressor-like DNA-binding domains"/>
    <property type="match status" value="1"/>
</dbReference>
<dbReference type="Gene3D" id="1.10.260.40">
    <property type="entry name" value="lambda repressor-like DNA-binding domains"/>
    <property type="match status" value="1"/>
</dbReference>
<gene>
    <name evidence="2" type="ORF">S12H4_22651</name>
</gene>
<dbReference type="EMBL" id="BARW01011858">
    <property type="protein sequence ID" value="GAI77532.1"/>
    <property type="molecule type" value="Genomic_DNA"/>
</dbReference>
<protein>
    <recommendedName>
        <fullName evidence="1">HTH cro/C1-type domain-containing protein</fullName>
    </recommendedName>
</protein>
<evidence type="ECO:0000313" key="2">
    <source>
        <dbReference type="EMBL" id="GAI77532.1"/>
    </source>
</evidence>
<dbReference type="CDD" id="cd00093">
    <property type="entry name" value="HTH_XRE"/>
    <property type="match status" value="1"/>
</dbReference>
<dbReference type="InterPro" id="IPR001387">
    <property type="entry name" value="Cro/C1-type_HTH"/>
</dbReference>